<protein>
    <submittedName>
        <fullName evidence="2">2-pyrone-4,6-dicarbaxylate hydrolase</fullName>
        <ecNumber evidence="2">3.1.1.57</ecNumber>
    </submittedName>
</protein>
<evidence type="ECO:0000313" key="3">
    <source>
        <dbReference type="Proteomes" id="UP000501534"/>
    </source>
</evidence>
<dbReference type="Proteomes" id="UP000501534">
    <property type="component" value="Chromosome"/>
</dbReference>
<keyword evidence="2" id="KW-0378">Hydrolase</keyword>
<evidence type="ECO:0000259" key="1">
    <source>
        <dbReference type="Pfam" id="PF04909"/>
    </source>
</evidence>
<name>A0A6M4GWV1_9PROT</name>
<proteinExistence type="predicted"/>
<organism evidence="2 3">
    <name type="scientific">Usitatibacter rugosus</name>
    <dbReference type="NCBI Taxonomy" id="2732067"/>
    <lineage>
        <taxon>Bacteria</taxon>
        <taxon>Pseudomonadati</taxon>
        <taxon>Pseudomonadota</taxon>
        <taxon>Betaproteobacteria</taxon>
        <taxon>Nitrosomonadales</taxon>
        <taxon>Usitatibacteraceae</taxon>
        <taxon>Usitatibacter</taxon>
    </lineage>
</organism>
<dbReference type="InterPro" id="IPR006680">
    <property type="entry name" value="Amidohydro-rel"/>
</dbReference>
<accession>A0A6M4GWV1</accession>
<dbReference type="InterPro" id="IPR052358">
    <property type="entry name" value="Aro_Compnd_Degr_Hydrolases"/>
</dbReference>
<dbReference type="AlphaFoldDB" id="A0A6M4GWV1"/>
<dbReference type="KEGG" id="uru:DSM104443_02549"/>
<dbReference type="RefSeq" id="WP_171092848.1">
    <property type="nucleotide sequence ID" value="NZ_CP053069.1"/>
</dbReference>
<dbReference type="Pfam" id="PF04909">
    <property type="entry name" value="Amidohydro_2"/>
    <property type="match status" value="1"/>
</dbReference>
<dbReference type="PANTHER" id="PTHR35563:SF2">
    <property type="entry name" value="BARREL METAL-DEPENDENT HYDROLASE, PUTATIVE (AFU_ORTHOLOGUE AFUA_1G16240)-RELATED"/>
    <property type="match status" value="1"/>
</dbReference>
<sequence>MKPRLAAPPGSCDTHIHIFDDRYKTVPTAVYQPPHRPTSAYLEMRDELGLERVVVVQTSVYGFDNSCMLEAMGTIGPGARGVVVVPPDVSDAELERLTGAGVRGVRFFMLSGGVLPWEALEPLAHRIRPFGWHIDLQLDGRDLPQYEARLAALPVEVVIDHNGKFLEPVAPTHPAFRTLLRLLESGRFYVKLSAPYETSKVGPPGYEDVSVLARALAASHPDRCVWASNWPHPNRPENPSSAAMLDLLLDWAGDDVTRRKILVDNPARVYGYPPA</sequence>
<feature type="domain" description="Amidohydrolase-related" evidence="1">
    <location>
        <begin position="12"/>
        <end position="271"/>
    </location>
</feature>
<gene>
    <name evidence="2" type="primary">pmdD_3</name>
    <name evidence="2" type="ORF">DSM104443_02549</name>
</gene>
<evidence type="ECO:0000313" key="2">
    <source>
        <dbReference type="EMBL" id="QJR11472.1"/>
    </source>
</evidence>
<dbReference type="SUPFAM" id="SSF51556">
    <property type="entry name" value="Metallo-dependent hydrolases"/>
    <property type="match status" value="1"/>
</dbReference>
<dbReference type="InterPro" id="IPR032466">
    <property type="entry name" value="Metal_Hydrolase"/>
</dbReference>
<dbReference type="PANTHER" id="PTHR35563">
    <property type="entry name" value="BARREL METAL-DEPENDENT HYDROLASE, PUTATIVE (AFU_ORTHOLOGUE AFUA_1G16240)-RELATED"/>
    <property type="match status" value="1"/>
</dbReference>
<dbReference type="GO" id="GO:0047554">
    <property type="term" value="F:2-pyrone-4,6-dicarboxylate lactonase activity"/>
    <property type="evidence" value="ECO:0007669"/>
    <property type="project" value="UniProtKB-EC"/>
</dbReference>
<dbReference type="EC" id="3.1.1.57" evidence="2"/>
<keyword evidence="3" id="KW-1185">Reference proteome</keyword>
<reference evidence="2 3" key="1">
    <citation type="submission" date="2020-04" db="EMBL/GenBank/DDBJ databases">
        <title>Usitatibacter rugosus gen. nov., sp. nov. and Usitatibacter palustris sp. nov., novel members of Usitatibacteraceae fam. nov. within the order Nitrosomonadales isolated from soil.</title>
        <authorList>
            <person name="Huber K.J."/>
            <person name="Neumann-Schaal M."/>
            <person name="Geppert A."/>
            <person name="Luckner M."/>
            <person name="Wanner G."/>
            <person name="Overmann J."/>
        </authorList>
    </citation>
    <scope>NUCLEOTIDE SEQUENCE [LARGE SCALE GENOMIC DNA]</scope>
    <source>
        <strain evidence="2 3">0125_3</strain>
    </source>
</reference>
<dbReference type="EMBL" id="CP053069">
    <property type="protein sequence ID" value="QJR11472.1"/>
    <property type="molecule type" value="Genomic_DNA"/>
</dbReference>
<dbReference type="Gene3D" id="3.20.20.140">
    <property type="entry name" value="Metal-dependent hydrolases"/>
    <property type="match status" value="1"/>
</dbReference>